<evidence type="ECO:0000313" key="3">
    <source>
        <dbReference type="EMBL" id="RDU50444.1"/>
    </source>
</evidence>
<sequence>MTRFRLYLAFFRSTLLISIVCGALFASLTDDFVSSVLLFIPTFGLGMDLLYKELTRKEEYFFFYNQGICKAKLLTATFAIYALSCIILYQIIRLCVLAWRSTVP</sequence>
<evidence type="ECO:0000313" key="4">
    <source>
        <dbReference type="Proteomes" id="UP000256321"/>
    </source>
</evidence>
<dbReference type="Proteomes" id="UP000629596">
    <property type="component" value="Unassembled WGS sequence"/>
</dbReference>
<gene>
    <name evidence="3" type="ORF">DWU89_04505</name>
    <name evidence="2" type="ORF">H8784_04430</name>
</gene>
<reference evidence="3 4" key="1">
    <citation type="submission" date="2018-07" db="EMBL/GenBank/DDBJ databases">
        <title>Parabacteroides acidifaciens nov. sp., isolated from human feces.</title>
        <authorList>
            <person name="Wang Y.J."/>
        </authorList>
    </citation>
    <scope>NUCLEOTIDE SEQUENCE [LARGE SCALE GENOMIC DNA]</scope>
    <source>
        <strain evidence="3 4">426-9</strain>
    </source>
</reference>
<organism evidence="3 4">
    <name type="scientific">Parabacteroides acidifaciens</name>
    <dbReference type="NCBI Taxonomy" id="2290935"/>
    <lineage>
        <taxon>Bacteria</taxon>
        <taxon>Pseudomonadati</taxon>
        <taxon>Bacteroidota</taxon>
        <taxon>Bacteroidia</taxon>
        <taxon>Bacteroidales</taxon>
        <taxon>Tannerellaceae</taxon>
        <taxon>Parabacteroides</taxon>
    </lineage>
</organism>
<keyword evidence="1" id="KW-0472">Membrane</keyword>
<proteinExistence type="predicted"/>
<feature type="transmembrane region" description="Helical" evidence="1">
    <location>
        <begin position="71"/>
        <end position="92"/>
    </location>
</feature>
<accession>A0A3D8HHJ6</accession>
<comment type="caution">
    <text evidence="3">The sequence shown here is derived from an EMBL/GenBank/DDBJ whole genome shotgun (WGS) entry which is preliminary data.</text>
</comment>
<feature type="transmembrane region" description="Helical" evidence="1">
    <location>
        <begin position="7"/>
        <end position="26"/>
    </location>
</feature>
<keyword evidence="5" id="KW-1185">Reference proteome</keyword>
<dbReference type="EMBL" id="QREV01000006">
    <property type="protein sequence ID" value="RDU50444.1"/>
    <property type="molecule type" value="Genomic_DNA"/>
</dbReference>
<evidence type="ECO:0000313" key="5">
    <source>
        <dbReference type="Proteomes" id="UP000629596"/>
    </source>
</evidence>
<dbReference type="Proteomes" id="UP000256321">
    <property type="component" value="Unassembled WGS sequence"/>
</dbReference>
<dbReference type="RefSeq" id="WP_115498478.1">
    <property type="nucleotide sequence ID" value="NZ_JACRTI010000006.1"/>
</dbReference>
<keyword evidence="1" id="KW-0812">Transmembrane</keyword>
<evidence type="ECO:0000313" key="2">
    <source>
        <dbReference type="EMBL" id="MBC8600966.1"/>
    </source>
</evidence>
<name>A0A3D8HHJ6_9BACT</name>
<protein>
    <submittedName>
        <fullName evidence="3">Uncharacterized protein</fullName>
    </submittedName>
</protein>
<dbReference type="AlphaFoldDB" id="A0A3D8HHJ6"/>
<dbReference type="EMBL" id="JACRTI010000006">
    <property type="protein sequence ID" value="MBC8600966.1"/>
    <property type="molecule type" value="Genomic_DNA"/>
</dbReference>
<reference evidence="2 5" key="2">
    <citation type="submission" date="2020-08" db="EMBL/GenBank/DDBJ databases">
        <title>Genome public.</title>
        <authorList>
            <person name="Liu C."/>
            <person name="Sun Q."/>
        </authorList>
    </citation>
    <scope>NUCLEOTIDE SEQUENCE [LARGE SCALE GENOMIC DNA]</scope>
    <source>
        <strain evidence="2 5">426_9</strain>
    </source>
</reference>
<evidence type="ECO:0000256" key="1">
    <source>
        <dbReference type="SAM" id="Phobius"/>
    </source>
</evidence>
<keyword evidence="1" id="KW-1133">Transmembrane helix</keyword>